<evidence type="ECO:0000256" key="1">
    <source>
        <dbReference type="ARBA" id="ARBA00022969"/>
    </source>
</evidence>
<dbReference type="PANTHER" id="PTHR39183:SF1">
    <property type="entry name" value="SPORE COAT PROTEIN F-LIKE PROTEIN YHCQ"/>
    <property type="match status" value="1"/>
</dbReference>
<dbReference type="InterPro" id="IPR012347">
    <property type="entry name" value="Ferritin-like"/>
</dbReference>
<reference evidence="6" key="1">
    <citation type="submission" date="2017-08" db="EMBL/GenBank/DDBJ databases">
        <authorList>
            <person name="Huang Z."/>
        </authorList>
    </citation>
    <scope>NUCLEOTIDE SEQUENCE [LARGE SCALE GENOMIC DNA]</scope>
    <source>
        <strain evidence="6">SA5d-4</strain>
    </source>
</reference>
<feature type="region of interest" description="Disordered" evidence="4">
    <location>
        <begin position="1"/>
        <end position="23"/>
    </location>
</feature>
<comment type="caution">
    <text evidence="5">The sequence shown here is derived from an EMBL/GenBank/DDBJ whole genome shotgun (WGS) entry which is preliminary data.</text>
</comment>
<dbReference type="RefSeq" id="WP_094926083.1">
    <property type="nucleotide sequence ID" value="NZ_NPIA01000008.1"/>
</dbReference>
<dbReference type="Proteomes" id="UP000217083">
    <property type="component" value="Unassembled WGS sequence"/>
</dbReference>
<feature type="compositionally biased region" description="Polar residues" evidence="4">
    <location>
        <begin position="1"/>
        <end position="18"/>
    </location>
</feature>
<dbReference type="GO" id="GO:0030435">
    <property type="term" value="P:sporulation resulting in formation of a cellular spore"/>
    <property type="evidence" value="ECO:0007669"/>
    <property type="project" value="UniProtKB-KW"/>
</dbReference>
<evidence type="ECO:0000313" key="6">
    <source>
        <dbReference type="Proteomes" id="UP000217083"/>
    </source>
</evidence>
<organism evidence="5 6">
    <name type="scientific">Lottiidibacillus patelloidae</name>
    <dbReference type="NCBI Taxonomy" id="2670334"/>
    <lineage>
        <taxon>Bacteria</taxon>
        <taxon>Bacillati</taxon>
        <taxon>Bacillota</taxon>
        <taxon>Bacilli</taxon>
        <taxon>Bacillales</taxon>
        <taxon>Bacillaceae</taxon>
        <taxon>Lottiidibacillus</taxon>
    </lineage>
</organism>
<keyword evidence="6" id="KW-1185">Reference proteome</keyword>
<comment type="similarity">
    <text evidence="3">Belongs to the CotF family.</text>
</comment>
<name>A0A263BR26_9BACI</name>
<comment type="subcellular location">
    <subcellularLocation>
        <location evidence="2">Spore coat</location>
    </subcellularLocation>
</comment>
<keyword evidence="5" id="KW-0946">Virion</keyword>
<protein>
    <submittedName>
        <fullName evidence="5">Spore coat protein</fullName>
    </submittedName>
</protein>
<dbReference type="AlphaFoldDB" id="A0A263BR26"/>
<evidence type="ECO:0000256" key="2">
    <source>
        <dbReference type="ARBA" id="ARBA00024325"/>
    </source>
</evidence>
<reference evidence="5 6" key="2">
    <citation type="submission" date="2017-09" db="EMBL/GenBank/DDBJ databases">
        <title>Bacillus patelloidae sp. nov., isolated from the intestinal tract of a marine limpet.</title>
        <authorList>
            <person name="Liu R."/>
            <person name="Dong C."/>
            <person name="Shao Z."/>
        </authorList>
    </citation>
    <scope>NUCLEOTIDE SEQUENCE [LARGE SCALE GENOMIC DNA]</scope>
    <source>
        <strain evidence="5 6">SA5d-4</strain>
    </source>
</reference>
<dbReference type="Gene3D" id="1.20.1260.10">
    <property type="match status" value="1"/>
</dbReference>
<evidence type="ECO:0000256" key="4">
    <source>
        <dbReference type="SAM" id="MobiDB-lite"/>
    </source>
</evidence>
<dbReference type="Pfam" id="PF07875">
    <property type="entry name" value="Coat_F"/>
    <property type="match status" value="1"/>
</dbReference>
<dbReference type="InterPro" id="IPR012851">
    <property type="entry name" value="Spore_coat_CotF-like"/>
</dbReference>
<evidence type="ECO:0000313" key="5">
    <source>
        <dbReference type="EMBL" id="OZM56160.1"/>
    </source>
</evidence>
<keyword evidence="1" id="KW-0749">Sporulation</keyword>
<keyword evidence="5" id="KW-0167">Capsid protein</keyword>
<evidence type="ECO:0000256" key="3">
    <source>
        <dbReference type="ARBA" id="ARBA00024344"/>
    </source>
</evidence>
<dbReference type="PANTHER" id="PTHR39183">
    <property type="entry name" value="SPORE COAT PROTEIN F-LIKE PROTEIN YHCQ"/>
    <property type="match status" value="1"/>
</dbReference>
<proteinExistence type="inferred from homology"/>
<sequence>MQGQQNGMNSSMQTSPTMPATMRHGGHEVFDVHEVLSTLISTLDQYLLFQEQIQCPELKGILQRQHQFITQTYNTAVDCFTTGQDPTVPTQSYKMLQNNDVIYGLKPAQPQKPAQSVAEINEQTISTSALGLVKSAATLMAMTSLEMTNPVVRRVIADSVPNFIEMSYELFLYMNKKSYYQVPQLTMQDMQMMVTSYTQSQQQMQMPN</sequence>
<accession>A0A263BR26</accession>
<gene>
    <name evidence="5" type="ORF">CIB95_13735</name>
</gene>
<dbReference type="EMBL" id="NPIA01000008">
    <property type="protein sequence ID" value="OZM56160.1"/>
    <property type="molecule type" value="Genomic_DNA"/>
</dbReference>